<evidence type="ECO:0000256" key="2">
    <source>
        <dbReference type="SAM" id="MobiDB-lite"/>
    </source>
</evidence>
<dbReference type="Proteomes" id="UP000316726">
    <property type="component" value="Chromosome 2"/>
</dbReference>
<keyword evidence="1" id="KW-0175">Coiled coil</keyword>
<dbReference type="Pfam" id="PF23134">
    <property type="entry name" value="TRIP4_3rd"/>
    <property type="match status" value="1"/>
</dbReference>
<feature type="domain" description="Activating signal cointegrator 1 third" evidence="4">
    <location>
        <begin position="250"/>
        <end position="302"/>
    </location>
</feature>
<feature type="region of interest" description="Disordered" evidence="2">
    <location>
        <begin position="70"/>
        <end position="145"/>
    </location>
</feature>
<dbReference type="GO" id="GO:0072344">
    <property type="term" value="P:rescue of stalled ribosome"/>
    <property type="evidence" value="ECO:0007669"/>
    <property type="project" value="InterPro"/>
</dbReference>
<reference evidence="5 6" key="1">
    <citation type="submission" date="2018-07" db="EMBL/GenBank/DDBJ databases">
        <title>The complete nuclear genome of the prasinophyte Chloropicon primus (CCMP1205).</title>
        <authorList>
            <person name="Pombert J.-F."/>
            <person name="Otis C."/>
            <person name="Turmel M."/>
            <person name="Lemieux C."/>
        </authorList>
    </citation>
    <scope>NUCLEOTIDE SEQUENCE [LARGE SCALE GENOMIC DNA]</scope>
    <source>
        <strain evidence="5 6">CCMP1205</strain>
    </source>
</reference>
<accession>A0A5B8MFN1</accession>
<dbReference type="OrthoDB" id="6614653at2759"/>
<feature type="compositionally biased region" description="Low complexity" evidence="2">
    <location>
        <begin position="108"/>
        <end position="121"/>
    </location>
</feature>
<feature type="region of interest" description="Disordered" evidence="2">
    <location>
        <begin position="300"/>
        <end position="338"/>
    </location>
</feature>
<evidence type="ECO:0000256" key="1">
    <source>
        <dbReference type="SAM" id="Coils"/>
    </source>
</evidence>
<evidence type="ECO:0000313" key="5">
    <source>
        <dbReference type="EMBL" id="QDZ19187.1"/>
    </source>
</evidence>
<dbReference type="InterPro" id="IPR039128">
    <property type="entry name" value="TRIP4-like"/>
</dbReference>
<dbReference type="GO" id="GO:0045893">
    <property type="term" value="P:positive regulation of DNA-templated transcription"/>
    <property type="evidence" value="ECO:0007669"/>
    <property type="project" value="TreeGrafter"/>
</dbReference>
<dbReference type="STRING" id="1764295.A0A5B8MFN1"/>
<organism evidence="5 6">
    <name type="scientific">Chloropicon primus</name>
    <dbReference type="NCBI Taxonomy" id="1764295"/>
    <lineage>
        <taxon>Eukaryota</taxon>
        <taxon>Viridiplantae</taxon>
        <taxon>Chlorophyta</taxon>
        <taxon>Chloropicophyceae</taxon>
        <taxon>Chloropicales</taxon>
        <taxon>Chloropicaceae</taxon>
        <taxon>Chloropicon</taxon>
    </lineage>
</organism>
<evidence type="ECO:0000259" key="3">
    <source>
        <dbReference type="Pfam" id="PF06221"/>
    </source>
</evidence>
<dbReference type="PANTHER" id="PTHR12963">
    <property type="entry name" value="THYROID RECEPTOR INTERACTING PROTEIN RELATED"/>
    <property type="match status" value="1"/>
</dbReference>
<dbReference type="InterPro" id="IPR009349">
    <property type="entry name" value="TRIP4/RQT4_C2HC5_Znf"/>
</dbReference>
<proteinExistence type="predicted"/>
<dbReference type="GO" id="GO:0005634">
    <property type="term" value="C:nucleus"/>
    <property type="evidence" value="ECO:0007669"/>
    <property type="project" value="InterPro"/>
</dbReference>
<keyword evidence="6" id="KW-1185">Reference proteome</keyword>
<dbReference type="GO" id="GO:0180022">
    <property type="term" value="C:RQC-trigger complex"/>
    <property type="evidence" value="ECO:0007669"/>
    <property type="project" value="InterPro"/>
</dbReference>
<dbReference type="EMBL" id="CP031035">
    <property type="protein sequence ID" value="QDZ19187.1"/>
    <property type="molecule type" value="Genomic_DNA"/>
</dbReference>
<name>A0A5B8MFN1_9CHLO</name>
<evidence type="ECO:0000313" key="6">
    <source>
        <dbReference type="Proteomes" id="UP000316726"/>
    </source>
</evidence>
<protein>
    <submittedName>
        <fullName evidence="5">Uncharacterized protein</fullName>
    </submittedName>
</protein>
<feature type="domain" description="TRIP4/RQT4 C2HC5-type zinc finger" evidence="3">
    <location>
        <begin position="155"/>
        <end position="199"/>
    </location>
</feature>
<dbReference type="PANTHER" id="PTHR12963:SF4">
    <property type="entry name" value="ACTIVATING SIGNAL COINTEGRATOR 1"/>
    <property type="match status" value="1"/>
</dbReference>
<dbReference type="AlphaFoldDB" id="A0A5B8MFN1"/>
<dbReference type="GO" id="GO:0008270">
    <property type="term" value="F:zinc ion binding"/>
    <property type="evidence" value="ECO:0007669"/>
    <property type="project" value="InterPro"/>
</dbReference>
<feature type="coiled-coil region" evidence="1">
    <location>
        <begin position="261"/>
        <end position="288"/>
    </location>
</feature>
<gene>
    <name evidence="5" type="ORF">A3770_02p17050</name>
</gene>
<dbReference type="Pfam" id="PF06221">
    <property type="entry name" value="zf-C2HC5"/>
    <property type="match status" value="1"/>
</dbReference>
<sequence length="338" mass="36901">MAGEEVLERLRVYLEKESGYDALVVHGIVEAISTTDPGTTREDAEEIAQVYLEGNTRALELVKDYFEALDSESGGEDEPQGDRGARSQVAAPPGFDAPEEGGGELKGESGSSSSSSSAASSRRQGKREKKKGARGVPGSATDPLAGLDKVLMPFRKHCNCHATRHDLLANCLSCGRIVCTQEGEGPCLFCGALVVRDREARYAALAERQRRSQVEGGGRARENMERAAGEKDRLVGYDRASAKQTAIIDDQSDFFEIDSNIWLSQEEKAELKKREEEIEAQMREDERRVYITFDLLGRKVLSADGPSNDDSSSLLDEGKVSIPSNPGIDRVPKFKTRA</sequence>
<feature type="compositionally biased region" description="Acidic residues" evidence="2">
    <location>
        <begin position="70"/>
        <end position="79"/>
    </location>
</feature>
<dbReference type="InterPro" id="IPR056993">
    <property type="entry name" value="TRIP4_3rd_dom"/>
</dbReference>
<evidence type="ECO:0000259" key="4">
    <source>
        <dbReference type="Pfam" id="PF23134"/>
    </source>
</evidence>
<feature type="compositionally biased region" description="Basic residues" evidence="2">
    <location>
        <begin position="123"/>
        <end position="133"/>
    </location>
</feature>